<comment type="caution">
    <text evidence="1">The sequence shown here is derived from an EMBL/GenBank/DDBJ whole genome shotgun (WGS) entry which is preliminary data.</text>
</comment>
<accession>A0A017HHL4</accession>
<dbReference type="InterPro" id="IPR014937">
    <property type="entry name" value="DUF1810"/>
</dbReference>
<dbReference type="eggNOG" id="COG5579">
    <property type="taxonomic scope" value="Bacteria"/>
</dbReference>
<dbReference type="InterPro" id="IPR036287">
    <property type="entry name" value="Rv1873-like_sf"/>
</dbReference>
<dbReference type="HOGENOM" id="CLU_124534_0_0_5"/>
<dbReference type="SUPFAM" id="SSF140736">
    <property type="entry name" value="Rv1873-like"/>
    <property type="match status" value="1"/>
</dbReference>
<reference evidence="1 2" key="1">
    <citation type="submission" date="2013-03" db="EMBL/GenBank/DDBJ databases">
        <authorList>
            <person name="Fiebig A."/>
            <person name="Goeker M."/>
            <person name="Klenk H.-P.P."/>
        </authorList>
    </citation>
    <scope>NUCLEOTIDE SEQUENCE [LARGE SCALE GENOMIC DNA]</scope>
    <source>
        <strain evidence="1 2">DSM 17492</strain>
    </source>
</reference>
<keyword evidence="2" id="KW-1185">Reference proteome</keyword>
<evidence type="ECO:0008006" key="3">
    <source>
        <dbReference type="Google" id="ProtNLM"/>
    </source>
</evidence>
<organism evidence="1 2">
    <name type="scientific">Limimaricola hongkongensis DSM 17492</name>
    <dbReference type="NCBI Taxonomy" id="1122180"/>
    <lineage>
        <taxon>Bacteria</taxon>
        <taxon>Pseudomonadati</taxon>
        <taxon>Pseudomonadota</taxon>
        <taxon>Alphaproteobacteria</taxon>
        <taxon>Rhodobacterales</taxon>
        <taxon>Paracoccaceae</taxon>
        <taxon>Limimaricola</taxon>
    </lineage>
</organism>
<dbReference type="RefSeq" id="WP_017927690.1">
    <property type="nucleotide sequence ID" value="NZ_KB822996.1"/>
</dbReference>
<dbReference type="PATRIC" id="fig|1122180.6.peg.808"/>
<protein>
    <recommendedName>
        <fullName evidence="3">NTP pyrophosphohydrolase</fullName>
    </recommendedName>
</protein>
<dbReference type="Proteomes" id="UP000025047">
    <property type="component" value="Unassembled WGS sequence"/>
</dbReference>
<proteinExistence type="predicted"/>
<sequence length="136" mass="15193">MSLDRFVNAQKDSYATALSEIETGRKRSHWMWYVWPQLRGLGRSPMAQHYGIADAQEARAYLAHPVLGPRLVEISRAMLAHRDRAPEEILGGIDALKLRSSATLFAAQPGTDPVFSKILDAFYDGPDARTLALLDR</sequence>
<dbReference type="PIRSF" id="PIRSF008546">
    <property type="entry name" value="UCP008546"/>
    <property type="match status" value="1"/>
</dbReference>
<dbReference type="EMBL" id="APGJ01000003">
    <property type="protein sequence ID" value="EYD73284.1"/>
    <property type="molecule type" value="Genomic_DNA"/>
</dbReference>
<dbReference type="Pfam" id="PF08837">
    <property type="entry name" value="DUF1810"/>
    <property type="match status" value="1"/>
</dbReference>
<evidence type="ECO:0000313" key="1">
    <source>
        <dbReference type="EMBL" id="EYD73284.1"/>
    </source>
</evidence>
<name>A0A017HHL4_9RHOB</name>
<evidence type="ECO:0000313" key="2">
    <source>
        <dbReference type="Proteomes" id="UP000025047"/>
    </source>
</evidence>
<gene>
    <name evidence="1" type="ORF">Lokhon_00812</name>
</gene>
<dbReference type="Gene3D" id="1.25.40.380">
    <property type="entry name" value="Protein of unknown function DUF1810"/>
    <property type="match status" value="1"/>
</dbReference>
<dbReference type="AlphaFoldDB" id="A0A017HHL4"/>
<dbReference type="OrthoDB" id="9801870at2"/>
<dbReference type="STRING" id="1122180.Lokhon_00812"/>